<protein>
    <recommendedName>
        <fullName evidence="2">V-type proton ATPase subunit B</fullName>
    </recommendedName>
    <alternativeName>
        <fullName evidence="6">Vacuolar proton pump subunit B</fullName>
    </alternativeName>
</protein>
<dbReference type="PANTHER" id="PTHR43389">
    <property type="entry name" value="V-TYPE PROTON ATPASE SUBUNIT B"/>
    <property type="match status" value="1"/>
</dbReference>
<keyword evidence="13" id="KW-1185">Reference proteome</keyword>
<dbReference type="Pfam" id="PF02874">
    <property type="entry name" value="ATP-synt_ab_N"/>
    <property type="match status" value="1"/>
</dbReference>
<dbReference type="HOGENOM" id="CLU_298298_0_0_1"/>
<proteinExistence type="inferred from homology"/>
<dbReference type="GO" id="GO:0033180">
    <property type="term" value="C:proton-transporting V-type ATPase, V1 domain"/>
    <property type="evidence" value="ECO:0007669"/>
    <property type="project" value="InterPro"/>
</dbReference>
<dbReference type="NCBIfam" id="NF003235">
    <property type="entry name" value="PRK04196.1"/>
    <property type="match status" value="1"/>
</dbReference>
<keyword evidence="3" id="KW-0813">Transport</keyword>
<evidence type="ECO:0000313" key="13">
    <source>
        <dbReference type="Proteomes" id="UP000011668"/>
    </source>
</evidence>
<evidence type="ECO:0000256" key="4">
    <source>
        <dbReference type="ARBA" id="ARBA00022781"/>
    </source>
</evidence>
<feature type="domain" description="ATPase F1/V1/A1 complex alpha/beta subunit nucleotide-binding" evidence="8">
    <location>
        <begin position="608"/>
        <end position="832"/>
    </location>
</feature>
<comment type="caution">
    <text evidence="12">The sequence shown here is derived from an EMBL/GenBank/DDBJ whole genome shotgun (WGS) entry which is preliminary data.</text>
</comment>
<dbReference type="STRING" id="983506.L8WZP1"/>
<dbReference type="NCBIfam" id="TIGR01040">
    <property type="entry name" value="V-ATPase_V1_B"/>
    <property type="match status" value="1"/>
</dbReference>
<dbReference type="EMBL" id="AFRT01000871">
    <property type="protein sequence ID" value="ELU42272.1"/>
    <property type="molecule type" value="Genomic_DNA"/>
</dbReference>
<evidence type="ECO:0000256" key="2">
    <source>
        <dbReference type="ARBA" id="ARBA00013419"/>
    </source>
</evidence>
<dbReference type="SUPFAM" id="SSF52540">
    <property type="entry name" value="P-loop containing nucleoside triphosphate hydrolases"/>
    <property type="match status" value="1"/>
</dbReference>
<dbReference type="Pfam" id="PF09073">
    <property type="entry name" value="BUD22"/>
    <property type="match status" value="1"/>
</dbReference>
<name>L8WZP1_THACA</name>
<dbReference type="GO" id="GO:0046034">
    <property type="term" value="P:ATP metabolic process"/>
    <property type="evidence" value="ECO:0007669"/>
    <property type="project" value="InterPro"/>
</dbReference>
<dbReference type="InterPro" id="IPR027417">
    <property type="entry name" value="P-loop_NTPase"/>
</dbReference>
<feature type="domain" description="ATP synthase A/B type C-terminal" evidence="11">
    <location>
        <begin position="838"/>
        <end position="937"/>
    </location>
</feature>
<dbReference type="AlphaFoldDB" id="L8WZP1"/>
<feature type="compositionally biased region" description="Low complexity" evidence="7">
    <location>
        <begin position="250"/>
        <end position="263"/>
    </location>
</feature>
<dbReference type="InterPro" id="IPR055190">
    <property type="entry name" value="ATP-synt_VA_C"/>
</dbReference>
<reference evidence="12 13" key="1">
    <citation type="journal article" date="2013" name="Nat. Commun.">
        <title>The evolution and pathogenic mechanisms of the rice sheath blight pathogen.</title>
        <authorList>
            <person name="Zheng A."/>
            <person name="Lin R."/>
            <person name="Xu L."/>
            <person name="Qin P."/>
            <person name="Tang C."/>
            <person name="Ai P."/>
            <person name="Zhang D."/>
            <person name="Liu Y."/>
            <person name="Sun Z."/>
            <person name="Feng H."/>
            <person name="Wang Y."/>
            <person name="Chen Y."/>
            <person name="Liang X."/>
            <person name="Fu R."/>
            <person name="Li Q."/>
            <person name="Zhang J."/>
            <person name="Yu X."/>
            <person name="Xie Z."/>
            <person name="Ding L."/>
            <person name="Guan P."/>
            <person name="Tang J."/>
            <person name="Liang Y."/>
            <person name="Wang S."/>
            <person name="Deng Q."/>
            <person name="Li S."/>
            <person name="Zhu J."/>
            <person name="Wang L."/>
            <person name="Liu H."/>
            <person name="Li P."/>
        </authorList>
    </citation>
    <scope>NUCLEOTIDE SEQUENCE [LARGE SCALE GENOMIC DNA]</scope>
    <source>
        <strain evidence="13">AG-1 IA</strain>
    </source>
</reference>
<keyword evidence="4" id="KW-0375">Hydrogen ion transport</keyword>
<evidence type="ECO:0000256" key="6">
    <source>
        <dbReference type="ARBA" id="ARBA00030314"/>
    </source>
</evidence>
<dbReference type="FunFam" id="3.40.50.12240:FF:000001">
    <property type="entry name" value="V-type proton ATPase subunit B, brain"/>
    <property type="match status" value="1"/>
</dbReference>
<feature type="compositionally biased region" description="Basic residues" evidence="7">
    <location>
        <begin position="304"/>
        <end position="313"/>
    </location>
</feature>
<dbReference type="GO" id="GO:0007035">
    <property type="term" value="P:vacuolar acidification"/>
    <property type="evidence" value="ECO:0007669"/>
    <property type="project" value="TreeGrafter"/>
</dbReference>
<dbReference type="PROSITE" id="PS00152">
    <property type="entry name" value="ATPASE_ALPHA_BETA"/>
    <property type="match status" value="1"/>
</dbReference>
<feature type="domain" description="Bud22" evidence="10">
    <location>
        <begin position="23"/>
        <end position="429"/>
    </location>
</feature>
<evidence type="ECO:0000259" key="8">
    <source>
        <dbReference type="Pfam" id="PF00006"/>
    </source>
</evidence>
<dbReference type="HAMAP" id="MF_00310">
    <property type="entry name" value="ATP_synth_B_arch"/>
    <property type="match status" value="1"/>
</dbReference>
<dbReference type="InterPro" id="IPR020003">
    <property type="entry name" value="ATPase_a/bsu_AS"/>
</dbReference>
<sequence>MAGQKRKRDLDDEGLQKKITGKLHHSFKEATQAAKKAKAFEVQRTVKKLKDARQKAPGDVPGLENKLEAAKALDHAALARISLSRKIQKIKTLSENSIIQSALAQVDIPSFESITGEAKQAVLSSKILAGEVGRLCTNLKELVEPTEEKEPQQKGSSEEDDDEVEWEGIRDENEGENEEDESDTSNSAVLESALSKLRIPLDSVPQGHYSDSSSETDSIVLDEGEEEADDGASWESGSVDSDGNVRRDVSPSASSTSSNSPPKKQTKTANKTESRFLPSLASGFIRGNSDGSDIEDADVAPERKNRRGQRARKAIWEKKYGKNANHVKKAREEAAARGRGRGRGRGGLAAGTGRVAHSTGEGRGGSSRMSRGGPPAGRGGRVRPPPAPLPTTQDSGWQQRLPKKEKEEKAIHPSWIAKQKLKYKESIAAVPQAPVLDSPNSYSYPYLDAPTMPSPRLTDKELFDINSAAVTKEYSVKPHLDYRTVSAVNGPLVVLDNVKFPSYNEIVRLTLPDGTQRGGQVLEVQGKKAIVQVFEGTAGVDVKATHVEFTGSSMKLPVSEDMLGRIFNGSGQPIDKGPKVFAEDYLDINGSPINPYSRIYPEEMIQTGISTIDTMNSIARGQKIPIFSAAGLPHNEVSLGDSGLVKRPTKDVHDGHEDNFSIVFAAMGANRETARFFQRDFEENGSLDRVTLFLNLANDPTIERIITPRLALTTAEYYAYQLEKHVLVILTDMSSYADALREVSAAREEVPGRRGYPGYMYTDLSTIYERAGRVQGRNGSITQIPILTMPNDDITHPIPDLTGYITEGQIFVDRQLHNRQIYPPINVLPSLSRLMKSAIGEKLTRKDHGDVSNQLYAKYAIARDAAAMKAVVGEEALSPEDKLALEFLERFEKEFVGQGAYESRTIFDSLDLAWSLLRIFPKEQLNRINPKIIAEFYSRQPKSKKTEEKKEEGKLIDAYRPPTKIPGERHVVGDVRQRSRRTGARARICWPSLALRVSLQRYRVQPVH</sequence>
<dbReference type="GO" id="GO:0046961">
    <property type="term" value="F:proton-transporting ATPase activity, rotational mechanism"/>
    <property type="evidence" value="ECO:0007669"/>
    <property type="project" value="InterPro"/>
</dbReference>
<organism evidence="12 13">
    <name type="scientific">Thanatephorus cucumeris (strain AG1-IA)</name>
    <name type="common">Rice sheath blight fungus</name>
    <name type="synonym">Rhizoctonia solani</name>
    <dbReference type="NCBI Taxonomy" id="983506"/>
    <lineage>
        <taxon>Eukaryota</taxon>
        <taxon>Fungi</taxon>
        <taxon>Dikarya</taxon>
        <taxon>Basidiomycota</taxon>
        <taxon>Agaricomycotina</taxon>
        <taxon>Agaricomycetes</taxon>
        <taxon>Cantharellales</taxon>
        <taxon>Ceratobasidiaceae</taxon>
        <taxon>Rhizoctonia</taxon>
        <taxon>Rhizoctonia solani AG-1</taxon>
    </lineage>
</organism>
<evidence type="ECO:0000259" key="11">
    <source>
        <dbReference type="Pfam" id="PF22919"/>
    </source>
</evidence>
<dbReference type="Pfam" id="PF22919">
    <property type="entry name" value="ATP-synt_VA_C"/>
    <property type="match status" value="1"/>
</dbReference>
<accession>L8WZP1</accession>
<feature type="domain" description="ATPase F1/V1/A1 complex alpha/beta subunit N-terminal" evidence="9">
    <location>
        <begin position="485"/>
        <end position="551"/>
    </location>
</feature>
<dbReference type="CDD" id="cd18112">
    <property type="entry name" value="ATP-synt_V_A-type_beta_C"/>
    <property type="match status" value="1"/>
</dbReference>
<dbReference type="InterPro" id="IPR005723">
    <property type="entry name" value="ATPase_V1-cplx_bsu"/>
</dbReference>
<dbReference type="InterPro" id="IPR015158">
    <property type="entry name" value="Bud22_dom"/>
</dbReference>
<dbReference type="PANTHER" id="PTHR43389:SF4">
    <property type="entry name" value="V-TYPE PROTON ATPASE SUBUNIT B"/>
    <property type="match status" value="1"/>
</dbReference>
<dbReference type="Gene3D" id="3.40.50.12240">
    <property type="match status" value="1"/>
</dbReference>
<feature type="compositionally biased region" description="Basic and acidic residues" evidence="7">
    <location>
        <begin position="142"/>
        <end position="152"/>
    </location>
</feature>
<evidence type="ECO:0000256" key="5">
    <source>
        <dbReference type="ARBA" id="ARBA00023065"/>
    </source>
</evidence>
<evidence type="ECO:0000256" key="7">
    <source>
        <dbReference type="SAM" id="MobiDB-lite"/>
    </source>
</evidence>
<dbReference type="CDD" id="cd01135">
    <property type="entry name" value="V_A-ATPase_B"/>
    <property type="match status" value="1"/>
</dbReference>
<dbReference type="InterPro" id="IPR004100">
    <property type="entry name" value="ATPase_F1/V1/A1_a/bsu_N"/>
</dbReference>
<dbReference type="OrthoDB" id="1735853at2759"/>
<evidence type="ECO:0000313" key="12">
    <source>
        <dbReference type="EMBL" id="ELU42272.1"/>
    </source>
</evidence>
<feature type="compositionally biased region" description="Acidic residues" evidence="7">
    <location>
        <begin position="173"/>
        <end position="183"/>
    </location>
</feature>
<dbReference type="CDD" id="cd18118">
    <property type="entry name" value="ATP-synt_V_A-type_beta_N"/>
    <property type="match status" value="1"/>
</dbReference>
<keyword evidence="5" id="KW-0406">Ion transport</keyword>
<evidence type="ECO:0000259" key="9">
    <source>
        <dbReference type="Pfam" id="PF02874"/>
    </source>
</evidence>
<dbReference type="Pfam" id="PF00006">
    <property type="entry name" value="ATP-synt_ab"/>
    <property type="match status" value="1"/>
</dbReference>
<evidence type="ECO:0000256" key="3">
    <source>
        <dbReference type="ARBA" id="ARBA00022448"/>
    </source>
</evidence>
<dbReference type="Proteomes" id="UP000011668">
    <property type="component" value="Unassembled WGS sequence"/>
</dbReference>
<dbReference type="GO" id="GO:0005524">
    <property type="term" value="F:ATP binding"/>
    <property type="evidence" value="ECO:0007669"/>
    <property type="project" value="InterPro"/>
</dbReference>
<dbReference type="InterPro" id="IPR000194">
    <property type="entry name" value="ATPase_F1/V1/A1_a/bsu_nucl-bd"/>
</dbReference>
<feature type="region of interest" description="Disordered" evidence="7">
    <location>
        <begin position="142"/>
        <end position="410"/>
    </location>
</feature>
<evidence type="ECO:0000256" key="1">
    <source>
        <dbReference type="ARBA" id="ARBA00008936"/>
    </source>
</evidence>
<feature type="compositionally biased region" description="Acidic residues" evidence="7">
    <location>
        <begin position="220"/>
        <end position="232"/>
    </location>
</feature>
<dbReference type="InterPro" id="IPR022879">
    <property type="entry name" value="V-ATPase_su_B/beta"/>
</dbReference>
<gene>
    <name evidence="12" type="ORF">AG1IA_03697</name>
</gene>
<comment type="similarity">
    <text evidence="1">Belongs to the ATPase alpha/beta chains family.</text>
</comment>
<evidence type="ECO:0000259" key="10">
    <source>
        <dbReference type="Pfam" id="PF09073"/>
    </source>
</evidence>